<dbReference type="Pfam" id="PF00672">
    <property type="entry name" value="HAMP"/>
    <property type="match status" value="1"/>
</dbReference>
<dbReference type="OrthoDB" id="2489132at2"/>
<evidence type="ECO:0000256" key="5">
    <source>
        <dbReference type="ARBA" id="ARBA00022519"/>
    </source>
</evidence>
<evidence type="ECO:0000256" key="1">
    <source>
        <dbReference type="ARBA" id="ARBA00004429"/>
    </source>
</evidence>
<protein>
    <submittedName>
        <fullName evidence="15">Methyl-accepting chemotaxis protein</fullName>
    </submittedName>
</protein>
<evidence type="ECO:0000259" key="13">
    <source>
        <dbReference type="PROSITE" id="PS50111"/>
    </source>
</evidence>
<dbReference type="InterPro" id="IPR003660">
    <property type="entry name" value="HAMP_dom"/>
</dbReference>
<dbReference type="SUPFAM" id="SSF47170">
    <property type="entry name" value="Aspartate receptor, ligand-binding domain"/>
    <property type="match status" value="1"/>
</dbReference>
<dbReference type="Pfam" id="PF00015">
    <property type="entry name" value="MCPsignal"/>
    <property type="match status" value="1"/>
</dbReference>
<dbReference type="PANTHER" id="PTHR43531">
    <property type="entry name" value="PROTEIN ICFG"/>
    <property type="match status" value="1"/>
</dbReference>
<dbReference type="GeneID" id="93122272"/>
<evidence type="ECO:0000256" key="8">
    <source>
        <dbReference type="ARBA" id="ARBA00023136"/>
    </source>
</evidence>
<dbReference type="GO" id="GO:0007165">
    <property type="term" value="P:signal transduction"/>
    <property type="evidence" value="ECO:0007669"/>
    <property type="project" value="UniProtKB-KW"/>
</dbReference>
<dbReference type="CDD" id="cd06225">
    <property type="entry name" value="HAMP"/>
    <property type="match status" value="1"/>
</dbReference>
<dbReference type="Pfam" id="PF02203">
    <property type="entry name" value="TarH"/>
    <property type="match status" value="1"/>
</dbReference>
<feature type="domain" description="HAMP" evidence="14">
    <location>
        <begin position="216"/>
        <end position="268"/>
    </location>
</feature>
<dbReference type="InterPro" id="IPR004090">
    <property type="entry name" value="Chemotax_Me-accpt_rcpt"/>
</dbReference>
<sequence length="518" mass="55969">MNQRITVRGGLLVIICTYTLLLLFISSMGIYFLRQSNHSLAVVNQLQADELGPLSTGFSATLRARSAAAVAARQLTLAHTADADASRQTAEGLIAESDQIMAQFSALKKVTAEGQRLSSRVEQSYKAYIHDGLRPMVQALAQQNLDAYYGFLENQVSQHSTEYDRDLREFRQFADRLGREALQKADQDYQRAMTLIISACLLLLGMGVFCWFALRRIILQPLTQLDEHVGEIANGDLARSLTLSGRSEIALLGQKLTQMQRALAGTVRRVRDASEQVDVGARELRAGNSDLSQRTEELAASLEETAASMEQLTATVRQNAANAEQANLLADGVSNSANHGAAIVNEAIVGMRSISQSSQKIADIISVIDGIAFQTNILALNAAVEAARAGEQGRGFAVVAGEVRNLAQRSAQSAKEIKQLIEESVHQVGEGERRVSAAADTMAKISGEVARVTALMSEISCASQEQSRGIEQVNQAIAQMDQVAQQNAALVEESTAATASLETQSEQLMQSMATFKLV</sequence>
<name>A0A2A7TZ04_EDWTA</name>
<comment type="caution">
    <text evidence="15">The sequence shown here is derived from an EMBL/GenBank/DDBJ whole genome shotgun (WGS) entry which is preliminary data.</text>
</comment>
<dbReference type="GO" id="GO:0005886">
    <property type="term" value="C:plasma membrane"/>
    <property type="evidence" value="ECO:0007669"/>
    <property type="project" value="UniProtKB-SubCell"/>
</dbReference>
<feature type="domain" description="Methyl-accepting transducer" evidence="13">
    <location>
        <begin position="273"/>
        <end position="502"/>
    </location>
</feature>
<feature type="transmembrane region" description="Helical" evidence="12">
    <location>
        <begin position="192"/>
        <end position="214"/>
    </location>
</feature>
<dbReference type="Proteomes" id="UP000219788">
    <property type="component" value="Unassembled WGS sequence"/>
</dbReference>
<dbReference type="CDD" id="cd19407">
    <property type="entry name" value="Tar_Tsr_sensor"/>
    <property type="match status" value="1"/>
</dbReference>
<dbReference type="SMART" id="SM00304">
    <property type="entry name" value="HAMP"/>
    <property type="match status" value="1"/>
</dbReference>
<evidence type="ECO:0000256" key="3">
    <source>
        <dbReference type="ARBA" id="ARBA00022481"/>
    </source>
</evidence>
<evidence type="ECO:0000256" key="6">
    <source>
        <dbReference type="ARBA" id="ARBA00022692"/>
    </source>
</evidence>
<dbReference type="SUPFAM" id="SSF58104">
    <property type="entry name" value="Methyl-accepting chemotaxis protein (MCP) signaling domain"/>
    <property type="match status" value="1"/>
</dbReference>
<dbReference type="PROSITE" id="PS50885">
    <property type="entry name" value="HAMP"/>
    <property type="match status" value="1"/>
</dbReference>
<evidence type="ECO:0000256" key="12">
    <source>
        <dbReference type="SAM" id="Phobius"/>
    </source>
</evidence>
<dbReference type="GO" id="GO:0006935">
    <property type="term" value="P:chemotaxis"/>
    <property type="evidence" value="ECO:0007669"/>
    <property type="project" value="UniProtKB-KW"/>
</dbReference>
<dbReference type="EMBL" id="PDDV01000013">
    <property type="protein sequence ID" value="PEH71280.1"/>
    <property type="molecule type" value="Genomic_DNA"/>
</dbReference>
<keyword evidence="5" id="KW-0997">Cell inner membrane</keyword>
<accession>A0A2A7TZ04</accession>
<evidence type="ECO:0000256" key="10">
    <source>
        <dbReference type="ARBA" id="ARBA00029447"/>
    </source>
</evidence>
<comment type="subcellular location">
    <subcellularLocation>
        <location evidence="1">Cell inner membrane</location>
        <topology evidence="1">Multi-pass membrane protein</topology>
    </subcellularLocation>
</comment>
<evidence type="ECO:0000256" key="7">
    <source>
        <dbReference type="ARBA" id="ARBA00022989"/>
    </source>
</evidence>
<dbReference type="InterPro" id="IPR035440">
    <property type="entry name" value="4HB_MCP_dom_sf"/>
</dbReference>
<evidence type="ECO:0000256" key="9">
    <source>
        <dbReference type="ARBA" id="ARBA00023224"/>
    </source>
</evidence>
<keyword evidence="6 12" id="KW-0812">Transmembrane</keyword>
<dbReference type="AlphaFoldDB" id="A0A2A7TZ04"/>
<proteinExistence type="inferred from homology"/>
<dbReference type="RefSeq" id="WP_005295588.1">
    <property type="nucleotide sequence ID" value="NZ_AP028090.1"/>
</dbReference>
<dbReference type="Gene3D" id="1.20.120.30">
    <property type="entry name" value="Aspartate receptor, ligand-binding domain"/>
    <property type="match status" value="1"/>
</dbReference>
<organism evidence="15 16">
    <name type="scientific">Edwardsiella tarda</name>
    <dbReference type="NCBI Taxonomy" id="636"/>
    <lineage>
        <taxon>Bacteria</taxon>
        <taxon>Pseudomonadati</taxon>
        <taxon>Pseudomonadota</taxon>
        <taxon>Gammaproteobacteria</taxon>
        <taxon>Enterobacterales</taxon>
        <taxon>Hafniaceae</taxon>
        <taxon>Edwardsiella</taxon>
    </lineage>
</organism>
<dbReference type="CDD" id="cd11386">
    <property type="entry name" value="MCP_signal"/>
    <property type="match status" value="1"/>
</dbReference>
<keyword evidence="4" id="KW-0145">Chemotaxis</keyword>
<gene>
    <name evidence="15" type="ORF">CRM76_04655</name>
</gene>
<evidence type="ECO:0000259" key="14">
    <source>
        <dbReference type="PROSITE" id="PS50885"/>
    </source>
</evidence>
<dbReference type="InterPro" id="IPR051310">
    <property type="entry name" value="MCP_chemotaxis"/>
</dbReference>
<feature type="transmembrane region" description="Helical" evidence="12">
    <location>
        <begin position="12"/>
        <end position="33"/>
    </location>
</feature>
<evidence type="ECO:0000313" key="16">
    <source>
        <dbReference type="Proteomes" id="UP000219788"/>
    </source>
</evidence>
<evidence type="ECO:0000256" key="4">
    <source>
        <dbReference type="ARBA" id="ARBA00022500"/>
    </source>
</evidence>
<dbReference type="Gene3D" id="1.10.287.950">
    <property type="entry name" value="Methyl-accepting chemotaxis protein"/>
    <property type="match status" value="1"/>
</dbReference>
<keyword evidence="9 11" id="KW-0807">Transducer</keyword>
<dbReference type="InterPro" id="IPR004089">
    <property type="entry name" value="MCPsignal_dom"/>
</dbReference>
<keyword evidence="2" id="KW-1003">Cell membrane</keyword>
<reference evidence="16" key="1">
    <citation type="submission" date="2017-09" db="EMBL/GenBank/DDBJ databases">
        <title>FDA dAtabase for Regulatory Grade micrObial Sequences (FDA-ARGOS): Supporting development and validation of Infectious Disease Dx tests.</title>
        <authorList>
            <person name="Goldberg B."/>
            <person name="Campos J."/>
            <person name="Tallon L."/>
            <person name="Sadzewicz L."/>
            <person name="Ott S."/>
            <person name="Zhao X."/>
            <person name="Nagaraj S."/>
            <person name="Vavikolanu K."/>
            <person name="Aluvathingal J."/>
            <person name="Nadendla S."/>
            <person name="Geyer C."/>
            <person name="Sichtig H."/>
        </authorList>
    </citation>
    <scope>NUCLEOTIDE SEQUENCE [LARGE SCALE GENOMIC DNA]</scope>
    <source>
        <strain evidence="16">FDAARGOS_370</strain>
    </source>
</reference>
<dbReference type="InterPro" id="IPR003122">
    <property type="entry name" value="Tar_rcpt_lig-bd"/>
</dbReference>
<dbReference type="PROSITE" id="PS50111">
    <property type="entry name" value="CHEMOTAXIS_TRANSDUC_2"/>
    <property type="match status" value="1"/>
</dbReference>
<dbReference type="GO" id="GO:0004888">
    <property type="term" value="F:transmembrane signaling receptor activity"/>
    <property type="evidence" value="ECO:0007669"/>
    <property type="project" value="InterPro"/>
</dbReference>
<keyword evidence="8 12" id="KW-0472">Membrane</keyword>
<dbReference type="STRING" id="636.AAW15_00390"/>
<comment type="similarity">
    <text evidence="10">Belongs to the methyl-accepting chemotaxis (MCP) protein family.</text>
</comment>
<keyword evidence="7 12" id="KW-1133">Transmembrane helix</keyword>
<dbReference type="SMART" id="SM00283">
    <property type="entry name" value="MA"/>
    <property type="match status" value="1"/>
</dbReference>
<dbReference type="PRINTS" id="PR00260">
    <property type="entry name" value="CHEMTRNSDUCR"/>
</dbReference>
<dbReference type="PANTHER" id="PTHR43531:SF14">
    <property type="entry name" value="METHYL-ACCEPTING CHEMOTAXIS PROTEIN I-RELATED"/>
    <property type="match status" value="1"/>
</dbReference>
<keyword evidence="3" id="KW-0488">Methylation</keyword>
<evidence type="ECO:0000313" key="15">
    <source>
        <dbReference type="EMBL" id="PEH71280.1"/>
    </source>
</evidence>
<dbReference type="FunFam" id="1.10.287.950:FF:000001">
    <property type="entry name" value="Methyl-accepting chemotaxis sensory transducer"/>
    <property type="match status" value="1"/>
</dbReference>
<evidence type="ECO:0000256" key="2">
    <source>
        <dbReference type="ARBA" id="ARBA00022475"/>
    </source>
</evidence>
<evidence type="ECO:0000256" key="11">
    <source>
        <dbReference type="PROSITE-ProRule" id="PRU00284"/>
    </source>
</evidence>